<evidence type="ECO:0000256" key="3">
    <source>
        <dbReference type="ARBA" id="ARBA00022729"/>
    </source>
</evidence>
<dbReference type="InterPro" id="IPR032364">
    <property type="entry name" value="GramPos_pilinD1_N"/>
</dbReference>
<evidence type="ECO:0000256" key="2">
    <source>
        <dbReference type="ARBA" id="ARBA00022525"/>
    </source>
</evidence>
<dbReference type="NCBIfam" id="TIGR04226">
    <property type="entry name" value="RrgB_K2N_iso_D2"/>
    <property type="match status" value="1"/>
</dbReference>
<dbReference type="RefSeq" id="WP_055172362.1">
    <property type="nucleotide sequence ID" value="NZ_CZBX01000006.1"/>
</dbReference>
<protein>
    <submittedName>
        <fullName evidence="8">Fimbrial subunit type 1</fullName>
    </submittedName>
</protein>
<sequence length="656" mass="70799">MGKFRKMLAGVLSAAMVLSTMTVTAFAAETKMPTIDTTKKGSITINKYEGDDTTKPLEGVTFTIYKIADLEQGSNPVELKYKSLITGVNITSETKYNDIKSVVDSKIADGSLTGTSATTVMESGKATAKFTELDLGIYLVEETKAPSQVVNKTANFLVSVPMTNEDGDDWVYDIIANPKNETVYGGITLIKKGKTIKVNGSETEETLKNVSFELQKKETTGWTKVDEYKTNGSGVINVTGLAPATYRFIETNLGGTDDNKGYILDGKTAYEFTVQTDGKIQVGTTEASESATITVYNEKPSLEKSVENANGSYDNDTDASVGDTVTWKVEASVPSNVNELKTYKLTDKMSDALTWENKAKANLEITTNNSTTLEASTDYTLTVPEDNTTGGTWTIEFTEAGKTKLATSNVKVITVTFNTKLNENAIIGSEGNLNDAELDYSNAIYPTEDPDNPNKGNTPGEDKIKDQAIVYSFRMNIEKVDGKDSTIKLQGVTFDLYSYTGAKTNPTEADLKGSDGTLVEQNLTTDADGKIQKSGLKNGTYYLVETKTVKTKDGKQYNLLKEPVKVEIKVDYVTKTETTITKDVNGNVADTTTVSTKTFTGGDTGSDGTFTVTVKNYTGFDLPITGGMGTVLFSIAGFALMAGAAFVLLKGRRKDA</sequence>
<evidence type="ECO:0000256" key="1">
    <source>
        <dbReference type="ARBA" id="ARBA00007257"/>
    </source>
</evidence>
<evidence type="ECO:0000259" key="6">
    <source>
        <dbReference type="Pfam" id="PF16555"/>
    </source>
</evidence>
<dbReference type="Proteomes" id="UP000078383">
    <property type="component" value="Unassembled WGS sequence"/>
</dbReference>
<dbReference type="NCBIfam" id="TIGR01167">
    <property type="entry name" value="LPXTG_anchor"/>
    <property type="match status" value="1"/>
</dbReference>
<dbReference type="InterPro" id="IPR013783">
    <property type="entry name" value="Ig-like_fold"/>
</dbReference>
<keyword evidence="4" id="KW-1133">Transmembrane helix</keyword>
<keyword evidence="3 5" id="KW-0732">Signal</keyword>
<keyword evidence="4" id="KW-0812">Transmembrane</keyword>
<feature type="domain" description="Gram-positive pilin subunit D1 N-terminal" evidence="6">
    <location>
        <begin position="29"/>
        <end position="181"/>
    </location>
</feature>
<feature type="domain" description="SpaA-like prealbumin fold" evidence="7">
    <location>
        <begin position="196"/>
        <end position="285"/>
    </location>
</feature>
<dbReference type="EMBL" id="CZBX01000006">
    <property type="protein sequence ID" value="CUQ87665.1"/>
    <property type="molecule type" value="Genomic_DNA"/>
</dbReference>
<gene>
    <name evidence="8" type="ORF">ERS852502_01619</name>
</gene>
<dbReference type="NCBIfam" id="NF033902">
    <property type="entry name" value="iso_D2_wall_anc"/>
    <property type="match status" value="2"/>
</dbReference>
<dbReference type="AlphaFoldDB" id="A0A174ZJY6"/>
<dbReference type="PANTHER" id="PTHR36108">
    <property type="entry name" value="COLOSSIN-B-RELATED"/>
    <property type="match status" value="1"/>
</dbReference>
<dbReference type="InterPro" id="IPR026466">
    <property type="entry name" value="Fim_isopep_form_D2_dom"/>
</dbReference>
<reference evidence="8 9" key="1">
    <citation type="submission" date="2015-09" db="EMBL/GenBank/DDBJ databases">
        <authorList>
            <consortium name="Pathogen Informatics"/>
        </authorList>
    </citation>
    <scope>NUCLEOTIDE SEQUENCE [LARGE SCALE GENOMIC DNA]</scope>
    <source>
        <strain evidence="8 9">2789STDY5834889</strain>
    </source>
</reference>
<dbReference type="Gene3D" id="2.60.40.740">
    <property type="match status" value="1"/>
</dbReference>
<proteinExistence type="inferred from homology"/>
<keyword evidence="2" id="KW-0964">Secreted</keyword>
<dbReference type="Pfam" id="PF16555">
    <property type="entry name" value="GramPos_pilinD1"/>
    <property type="match status" value="1"/>
</dbReference>
<dbReference type="Gene3D" id="2.60.40.10">
    <property type="entry name" value="Immunoglobulins"/>
    <property type="match status" value="3"/>
</dbReference>
<feature type="chain" id="PRO_5008038810" evidence="5">
    <location>
        <begin position="28"/>
        <end position="656"/>
    </location>
</feature>
<feature type="domain" description="SpaA-like prealbumin fold" evidence="7">
    <location>
        <begin position="475"/>
        <end position="578"/>
    </location>
</feature>
<comment type="similarity">
    <text evidence="1">Belongs to the serine-aspartate repeat-containing protein (SDr) family.</text>
</comment>
<evidence type="ECO:0000256" key="4">
    <source>
        <dbReference type="SAM" id="Phobius"/>
    </source>
</evidence>
<evidence type="ECO:0000313" key="8">
    <source>
        <dbReference type="EMBL" id="CUQ87665.1"/>
    </source>
</evidence>
<accession>A0A174ZJY6</accession>
<feature type="signal peptide" evidence="5">
    <location>
        <begin position="1"/>
        <end position="27"/>
    </location>
</feature>
<keyword evidence="4" id="KW-0472">Membrane</keyword>
<dbReference type="OrthoDB" id="1819349at2"/>
<evidence type="ECO:0000259" key="7">
    <source>
        <dbReference type="Pfam" id="PF17802"/>
    </source>
</evidence>
<name>A0A174ZJY6_9FIRM</name>
<evidence type="ECO:0000256" key="5">
    <source>
        <dbReference type="SAM" id="SignalP"/>
    </source>
</evidence>
<dbReference type="InterPro" id="IPR041033">
    <property type="entry name" value="SpaA_PFL_dom_1"/>
</dbReference>
<evidence type="ECO:0000313" key="9">
    <source>
        <dbReference type="Proteomes" id="UP000078383"/>
    </source>
</evidence>
<dbReference type="InterPro" id="IPR048052">
    <property type="entry name" value="FM1-like"/>
</dbReference>
<dbReference type="Pfam" id="PF17802">
    <property type="entry name" value="SpaA"/>
    <property type="match status" value="2"/>
</dbReference>
<organism evidence="8 9">
    <name type="scientific">[Ruminococcus] torques</name>
    <dbReference type="NCBI Taxonomy" id="33039"/>
    <lineage>
        <taxon>Bacteria</taxon>
        <taxon>Bacillati</taxon>
        <taxon>Bacillota</taxon>
        <taxon>Clostridia</taxon>
        <taxon>Lachnospirales</taxon>
        <taxon>Lachnospiraceae</taxon>
        <taxon>Mediterraneibacter</taxon>
    </lineage>
</organism>
<dbReference type="PANTHER" id="PTHR36108:SF13">
    <property type="entry name" value="COLOSSIN-B-RELATED"/>
    <property type="match status" value="1"/>
</dbReference>
<feature type="transmembrane region" description="Helical" evidence="4">
    <location>
        <begin position="631"/>
        <end position="649"/>
    </location>
</feature>